<keyword evidence="1" id="KW-1133">Transmembrane helix</keyword>
<keyword evidence="1" id="KW-0472">Membrane</keyword>
<protein>
    <recommendedName>
        <fullName evidence="4">Prepilin-type N-terminal cleavage/methylation domain-containing protein</fullName>
    </recommendedName>
</protein>
<proteinExistence type="predicted"/>
<evidence type="ECO:0000313" key="2">
    <source>
        <dbReference type="EMBL" id="OGD84007.1"/>
    </source>
</evidence>
<gene>
    <name evidence="2" type="ORF">A2572_00565</name>
</gene>
<organism evidence="2 3">
    <name type="scientific">Candidatus Collierbacteria bacterium RIFOXYD1_FULL_40_9</name>
    <dbReference type="NCBI Taxonomy" id="1817731"/>
    <lineage>
        <taxon>Bacteria</taxon>
        <taxon>Candidatus Collieribacteriota</taxon>
    </lineage>
</organism>
<evidence type="ECO:0000256" key="1">
    <source>
        <dbReference type="SAM" id="Phobius"/>
    </source>
</evidence>
<feature type="transmembrane region" description="Helical" evidence="1">
    <location>
        <begin position="12"/>
        <end position="33"/>
    </location>
</feature>
<dbReference type="NCBIfam" id="TIGR02532">
    <property type="entry name" value="IV_pilin_GFxxxE"/>
    <property type="match status" value="1"/>
</dbReference>
<dbReference type="AlphaFoldDB" id="A0A1F5FWM4"/>
<dbReference type="EMBL" id="MFAQ01000004">
    <property type="protein sequence ID" value="OGD84007.1"/>
    <property type="molecule type" value="Genomic_DNA"/>
</dbReference>
<evidence type="ECO:0008006" key="4">
    <source>
        <dbReference type="Google" id="ProtNLM"/>
    </source>
</evidence>
<sequence>MTCKAKWTGYTLIEMLVALSLMVIVLLGGTLLFTQNLRTGGLTEVDLRVNSSARAIFDELERTLRFGEIIRVGESRRDDCLSAASSGVSGSSLVVETLSGVETEYSLSNQKVASVSGDNPEPFYLGGDDVAVNSLDIKWFCQSGISDKINLEISISSTVLGTGVTITKTVSRDILLLNGSIN</sequence>
<reference evidence="2 3" key="1">
    <citation type="journal article" date="2016" name="Nat. Commun.">
        <title>Thousands of microbial genomes shed light on interconnected biogeochemical processes in an aquifer system.</title>
        <authorList>
            <person name="Anantharaman K."/>
            <person name="Brown C.T."/>
            <person name="Hug L.A."/>
            <person name="Sharon I."/>
            <person name="Castelle C.J."/>
            <person name="Probst A.J."/>
            <person name="Thomas B.C."/>
            <person name="Singh A."/>
            <person name="Wilkins M.J."/>
            <person name="Karaoz U."/>
            <person name="Brodie E.L."/>
            <person name="Williams K.H."/>
            <person name="Hubbard S.S."/>
            <person name="Banfield J.F."/>
        </authorList>
    </citation>
    <scope>NUCLEOTIDE SEQUENCE [LARGE SCALE GENOMIC DNA]</scope>
</reference>
<accession>A0A1F5FWM4</accession>
<comment type="caution">
    <text evidence="2">The sequence shown here is derived from an EMBL/GenBank/DDBJ whole genome shotgun (WGS) entry which is preliminary data.</text>
</comment>
<name>A0A1F5FWM4_9BACT</name>
<dbReference type="Proteomes" id="UP000179237">
    <property type="component" value="Unassembled WGS sequence"/>
</dbReference>
<dbReference type="InterPro" id="IPR012902">
    <property type="entry name" value="N_methyl_site"/>
</dbReference>
<keyword evidence="1" id="KW-0812">Transmembrane</keyword>
<evidence type="ECO:0000313" key="3">
    <source>
        <dbReference type="Proteomes" id="UP000179237"/>
    </source>
</evidence>